<feature type="compositionally biased region" description="Polar residues" evidence="6">
    <location>
        <begin position="352"/>
        <end position="370"/>
    </location>
</feature>
<evidence type="ECO:0000256" key="4">
    <source>
        <dbReference type="ARBA" id="ARBA00023136"/>
    </source>
</evidence>
<name>A0A6A6X224_9PLEO</name>
<gene>
    <name evidence="9" type="ORF">K505DRAFT_340454</name>
</gene>
<protein>
    <recommendedName>
        <fullName evidence="8">Rhodopsin domain-containing protein</fullName>
    </recommendedName>
</protein>
<dbReference type="Pfam" id="PF20684">
    <property type="entry name" value="Fung_rhodopsin"/>
    <property type="match status" value="1"/>
</dbReference>
<dbReference type="PANTHER" id="PTHR33048">
    <property type="entry name" value="PTH11-LIKE INTEGRAL MEMBRANE PROTEIN (AFU_ORTHOLOGUE AFUA_5G11245)"/>
    <property type="match status" value="1"/>
</dbReference>
<feature type="transmembrane region" description="Helical" evidence="7">
    <location>
        <begin position="223"/>
        <end position="247"/>
    </location>
</feature>
<accession>A0A6A6X224</accession>
<dbReference type="InterPro" id="IPR052337">
    <property type="entry name" value="SAT4-like"/>
</dbReference>
<dbReference type="EMBL" id="MU002076">
    <property type="protein sequence ID" value="KAF2790392.1"/>
    <property type="molecule type" value="Genomic_DNA"/>
</dbReference>
<feature type="compositionally biased region" description="Polar residues" evidence="6">
    <location>
        <begin position="308"/>
        <end position="326"/>
    </location>
</feature>
<dbReference type="OrthoDB" id="444631at2759"/>
<evidence type="ECO:0000313" key="9">
    <source>
        <dbReference type="EMBL" id="KAF2790392.1"/>
    </source>
</evidence>
<evidence type="ECO:0000256" key="5">
    <source>
        <dbReference type="ARBA" id="ARBA00038359"/>
    </source>
</evidence>
<keyword evidence="3 7" id="KW-1133">Transmembrane helix</keyword>
<evidence type="ECO:0000313" key="10">
    <source>
        <dbReference type="Proteomes" id="UP000799757"/>
    </source>
</evidence>
<feature type="transmembrane region" description="Helical" evidence="7">
    <location>
        <begin position="259"/>
        <end position="283"/>
    </location>
</feature>
<feature type="region of interest" description="Disordered" evidence="6">
    <location>
        <begin position="308"/>
        <end position="393"/>
    </location>
</feature>
<organism evidence="9 10">
    <name type="scientific">Melanomma pulvis-pyrius CBS 109.77</name>
    <dbReference type="NCBI Taxonomy" id="1314802"/>
    <lineage>
        <taxon>Eukaryota</taxon>
        <taxon>Fungi</taxon>
        <taxon>Dikarya</taxon>
        <taxon>Ascomycota</taxon>
        <taxon>Pezizomycotina</taxon>
        <taxon>Dothideomycetes</taxon>
        <taxon>Pleosporomycetidae</taxon>
        <taxon>Pleosporales</taxon>
        <taxon>Melanommataceae</taxon>
        <taxon>Melanomma</taxon>
    </lineage>
</organism>
<evidence type="ECO:0000256" key="1">
    <source>
        <dbReference type="ARBA" id="ARBA00004141"/>
    </source>
</evidence>
<comment type="similarity">
    <text evidence="5">Belongs to the SAT4 family.</text>
</comment>
<evidence type="ECO:0000256" key="7">
    <source>
        <dbReference type="SAM" id="Phobius"/>
    </source>
</evidence>
<evidence type="ECO:0000259" key="8">
    <source>
        <dbReference type="Pfam" id="PF20684"/>
    </source>
</evidence>
<evidence type="ECO:0000256" key="6">
    <source>
        <dbReference type="SAM" id="MobiDB-lite"/>
    </source>
</evidence>
<feature type="transmembrane region" description="Helical" evidence="7">
    <location>
        <begin position="106"/>
        <end position="129"/>
    </location>
</feature>
<feature type="transmembrane region" description="Helical" evidence="7">
    <location>
        <begin position="141"/>
        <end position="163"/>
    </location>
</feature>
<feature type="domain" description="Rhodopsin" evidence="8">
    <location>
        <begin position="46"/>
        <end position="283"/>
    </location>
</feature>
<dbReference type="PANTHER" id="PTHR33048:SF47">
    <property type="entry name" value="INTEGRAL MEMBRANE PROTEIN-RELATED"/>
    <property type="match status" value="1"/>
</dbReference>
<feature type="transmembrane region" description="Helical" evidence="7">
    <location>
        <begin position="30"/>
        <end position="49"/>
    </location>
</feature>
<keyword evidence="4 7" id="KW-0472">Membrane</keyword>
<keyword evidence="2 7" id="KW-0812">Transmembrane</keyword>
<keyword evidence="10" id="KW-1185">Reference proteome</keyword>
<sequence>MATGWLGALPPPPGVDANIVNPHSQWHSNIALHTACLTLSTASVAMRLYTRARITRTKLGIDDWFCLLSYFLSITFSGLMIKSYTLGIGRHMWDTPPQWIPHAFKYFTFGQYVYLVLSGTIKLSFLFFYHRIFSPQTMSKLFINVGIVFVCCANTGLLFSTIFSCTPIEHAWNIMVPGHCFDPKILPYLSGGLNTATDLYVLVLPMSLLWGLNLSIARKAKLIAVFGLGAFACIASIVRLAMTPILSSSLDATWNISRIALWAVIEVNVGIICASLTLLPAFLDRHWPKSFSSSLSRFWSYTISRQHSSKPASGTSSKPSQANSGQPGVREVKKSMTSHDFAPLDDMDSVRMYNSNVQKYPESTRTTEMSSVEDVERWAGTEPVTERSDVLGR</sequence>
<dbReference type="GO" id="GO:0016020">
    <property type="term" value="C:membrane"/>
    <property type="evidence" value="ECO:0007669"/>
    <property type="project" value="UniProtKB-SubCell"/>
</dbReference>
<feature type="transmembrane region" description="Helical" evidence="7">
    <location>
        <begin position="199"/>
        <end position="216"/>
    </location>
</feature>
<dbReference type="InterPro" id="IPR049326">
    <property type="entry name" value="Rhodopsin_dom_fungi"/>
</dbReference>
<evidence type="ECO:0000256" key="3">
    <source>
        <dbReference type="ARBA" id="ARBA00022989"/>
    </source>
</evidence>
<dbReference type="AlphaFoldDB" id="A0A6A6X224"/>
<comment type="subcellular location">
    <subcellularLocation>
        <location evidence="1">Membrane</location>
        <topology evidence="1">Multi-pass membrane protein</topology>
    </subcellularLocation>
</comment>
<feature type="compositionally biased region" description="Basic and acidic residues" evidence="6">
    <location>
        <begin position="374"/>
        <end position="393"/>
    </location>
</feature>
<feature type="transmembrane region" description="Helical" evidence="7">
    <location>
        <begin position="61"/>
        <end position="86"/>
    </location>
</feature>
<evidence type="ECO:0000256" key="2">
    <source>
        <dbReference type="ARBA" id="ARBA00022692"/>
    </source>
</evidence>
<proteinExistence type="inferred from homology"/>
<reference evidence="9" key="1">
    <citation type="journal article" date="2020" name="Stud. Mycol.">
        <title>101 Dothideomycetes genomes: a test case for predicting lifestyles and emergence of pathogens.</title>
        <authorList>
            <person name="Haridas S."/>
            <person name="Albert R."/>
            <person name="Binder M."/>
            <person name="Bloem J."/>
            <person name="Labutti K."/>
            <person name="Salamov A."/>
            <person name="Andreopoulos B."/>
            <person name="Baker S."/>
            <person name="Barry K."/>
            <person name="Bills G."/>
            <person name="Bluhm B."/>
            <person name="Cannon C."/>
            <person name="Castanera R."/>
            <person name="Culley D."/>
            <person name="Daum C."/>
            <person name="Ezra D."/>
            <person name="Gonzalez J."/>
            <person name="Henrissat B."/>
            <person name="Kuo A."/>
            <person name="Liang C."/>
            <person name="Lipzen A."/>
            <person name="Lutzoni F."/>
            <person name="Magnuson J."/>
            <person name="Mondo S."/>
            <person name="Nolan M."/>
            <person name="Ohm R."/>
            <person name="Pangilinan J."/>
            <person name="Park H.-J."/>
            <person name="Ramirez L."/>
            <person name="Alfaro M."/>
            <person name="Sun H."/>
            <person name="Tritt A."/>
            <person name="Yoshinaga Y."/>
            <person name="Zwiers L.-H."/>
            <person name="Turgeon B."/>
            <person name="Goodwin S."/>
            <person name="Spatafora J."/>
            <person name="Crous P."/>
            <person name="Grigoriev I."/>
        </authorList>
    </citation>
    <scope>NUCLEOTIDE SEQUENCE</scope>
    <source>
        <strain evidence="9">CBS 109.77</strain>
    </source>
</reference>
<dbReference type="Proteomes" id="UP000799757">
    <property type="component" value="Unassembled WGS sequence"/>
</dbReference>